<sequence>MIRLISIATIIGIALMGIFAEVELYSDKYDDIDIINILNNDKLRDQHRKCYMGKGPCPTADMKFYKEIIGEALVTKCKRCTEKQKQNLDKLTEWYTTNRPEEWEEFVATLIVNMKKENGEQ</sequence>
<dbReference type="GeneID" id="106748474"/>
<name>A0A6P3XX32_DINQU</name>
<proteinExistence type="predicted"/>
<gene>
    <name evidence="2" type="primary">LOC106748474</name>
</gene>
<dbReference type="Gene3D" id="1.10.2080.10">
    <property type="entry name" value="Insect odorant-binding protein A10/Ejaculatory bulb-specific protein 3"/>
    <property type="match status" value="1"/>
</dbReference>
<dbReference type="Pfam" id="PF03392">
    <property type="entry name" value="OS-D"/>
    <property type="match status" value="1"/>
</dbReference>
<dbReference type="PANTHER" id="PTHR11257">
    <property type="entry name" value="CHEMOSENSORY PROTEIN-RELATED"/>
    <property type="match status" value="1"/>
</dbReference>
<organism evidence="1 2">
    <name type="scientific">Dinoponera quadriceps</name>
    <name type="common">South American ant</name>
    <dbReference type="NCBI Taxonomy" id="609295"/>
    <lineage>
        <taxon>Eukaryota</taxon>
        <taxon>Metazoa</taxon>
        <taxon>Ecdysozoa</taxon>
        <taxon>Arthropoda</taxon>
        <taxon>Hexapoda</taxon>
        <taxon>Insecta</taxon>
        <taxon>Pterygota</taxon>
        <taxon>Neoptera</taxon>
        <taxon>Endopterygota</taxon>
        <taxon>Hymenoptera</taxon>
        <taxon>Apocrita</taxon>
        <taxon>Aculeata</taxon>
        <taxon>Formicoidea</taxon>
        <taxon>Formicidae</taxon>
        <taxon>Ponerinae</taxon>
        <taxon>Ponerini</taxon>
        <taxon>Dinoponera</taxon>
    </lineage>
</organism>
<dbReference type="KEGG" id="dqu:106748474"/>
<dbReference type="Proteomes" id="UP000515204">
    <property type="component" value="Unplaced"/>
</dbReference>
<dbReference type="InterPro" id="IPR036682">
    <property type="entry name" value="OS_D_A10/PebIII_sf"/>
</dbReference>
<dbReference type="PANTHER" id="PTHR11257:SF13">
    <property type="entry name" value="GEO07322P1"/>
    <property type="match status" value="1"/>
</dbReference>
<protein>
    <submittedName>
        <fullName evidence="2">Odorant-binding protein A10</fullName>
    </submittedName>
</protein>
<dbReference type="SUPFAM" id="SSF100910">
    <property type="entry name" value="Chemosensory protein Csp2"/>
    <property type="match status" value="1"/>
</dbReference>
<reference evidence="2" key="1">
    <citation type="submission" date="2025-08" db="UniProtKB">
        <authorList>
            <consortium name="RefSeq"/>
        </authorList>
    </citation>
    <scope>IDENTIFICATION</scope>
</reference>
<dbReference type="InterPro" id="IPR005055">
    <property type="entry name" value="A10/PebIII"/>
</dbReference>
<dbReference type="RefSeq" id="XP_014482498.1">
    <property type="nucleotide sequence ID" value="XM_014627012.1"/>
</dbReference>
<dbReference type="OrthoDB" id="8183954at2759"/>
<evidence type="ECO:0000313" key="1">
    <source>
        <dbReference type="Proteomes" id="UP000515204"/>
    </source>
</evidence>
<dbReference type="AlphaFoldDB" id="A0A6P3XX32"/>
<keyword evidence="1" id="KW-1185">Reference proteome</keyword>
<accession>A0A6P3XX32</accession>
<evidence type="ECO:0000313" key="2">
    <source>
        <dbReference type="RefSeq" id="XP_014482498.1"/>
    </source>
</evidence>